<dbReference type="Pfam" id="PF13539">
    <property type="entry name" value="Peptidase_M15_4"/>
    <property type="match status" value="1"/>
</dbReference>
<organism evidence="2 3">
    <name type="scientific">Deefgea piscis</name>
    <dbReference type="NCBI Taxonomy" id="2739061"/>
    <lineage>
        <taxon>Bacteria</taxon>
        <taxon>Pseudomonadati</taxon>
        <taxon>Pseudomonadota</taxon>
        <taxon>Betaproteobacteria</taxon>
        <taxon>Neisseriales</taxon>
        <taxon>Chitinibacteraceae</taxon>
        <taxon>Deefgea</taxon>
    </lineage>
</organism>
<dbReference type="RefSeq" id="WP_173533994.1">
    <property type="nucleotide sequence ID" value="NZ_CP054143.1"/>
</dbReference>
<dbReference type="GO" id="GO:0008233">
    <property type="term" value="F:peptidase activity"/>
    <property type="evidence" value="ECO:0007669"/>
    <property type="project" value="InterPro"/>
</dbReference>
<name>A0A6M8SQF0_9NEIS</name>
<sequence length="144" mass="16272">MSSRELKDLHASIRTLAAKFVAEANATLQQQNPALEVRLTCTWRPQSEQNALYAQGRTKPGPKVTWVTQSAHNTDLPDTPDGDAEALDVGVFENGKYLQGNTARELGFYLRLGPIGERYGLVWGGRWQTPDYPHYERKEWRTAK</sequence>
<dbReference type="InterPro" id="IPR039561">
    <property type="entry name" value="Peptidase_M15C"/>
</dbReference>
<keyword evidence="3" id="KW-1185">Reference proteome</keyword>
<evidence type="ECO:0000313" key="3">
    <source>
        <dbReference type="Proteomes" id="UP000504844"/>
    </source>
</evidence>
<accession>A0A6M8SQF0</accession>
<dbReference type="EMBL" id="CP054143">
    <property type="protein sequence ID" value="QKJ67492.1"/>
    <property type="molecule type" value="Genomic_DNA"/>
</dbReference>
<evidence type="ECO:0000313" key="2">
    <source>
        <dbReference type="EMBL" id="QKJ67492.1"/>
    </source>
</evidence>
<dbReference type="CDD" id="cd14845">
    <property type="entry name" value="L-Ala-D-Glu_peptidase_like"/>
    <property type="match status" value="1"/>
</dbReference>
<dbReference type="SUPFAM" id="SSF55166">
    <property type="entry name" value="Hedgehog/DD-peptidase"/>
    <property type="match status" value="1"/>
</dbReference>
<evidence type="ECO:0000259" key="1">
    <source>
        <dbReference type="Pfam" id="PF13539"/>
    </source>
</evidence>
<dbReference type="AlphaFoldDB" id="A0A6M8SQF0"/>
<reference evidence="2 3" key="1">
    <citation type="submission" date="2020-05" db="EMBL/GenBank/DDBJ databases">
        <title>Complete genome sequence of Deefgea sp. D17.</title>
        <authorList>
            <person name="Bae J.-W."/>
            <person name="Han J.E."/>
        </authorList>
    </citation>
    <scope>NUCLEOTIDE SEQUENCE [LARGE SCALE GENOMIC DNA]</scope>
    <source>
        <strain evidence="2 3">D17</strain>
    </source>
</reference>
<proteinExistence type="predicted"/>
<dbReference type="KEGG" id="dee:HQN60_12675"/>
<gene>
    <name evidence="2" type="ORF">HQN60_12675</name>
</gene>
<dbReference type="Gene3D" id="3.30.1380.10">
    <property type="match status" value="1"/>
</dbReference>
<dbReference type="InterPro" id="IPR009045">
    <property type="entry name" value="Zn_M74/Hedgehog-like"/>
</dbReference>
<protein>
    <submittedName>
        <fullName evidence="2">M15 family metallopeptidase</fullName>
    </submittedName>
</protein>
<dbReference type="Proteomes" id="UP000504844">
    <property type="component" value="Chromosome"/>
</dbReference>
<feature type="domain" description="Peptidase M15C" evidence="1">
    <location>
        <begin position="86"/>
        <end position="136"/>
    </location>
</feature>